<organism evidence="1">
    <name type="scientific">marine metagenome</name>
    <dbReference type="NCBI Taxonomy" id="408172"/>
    <lineage>
        <taxon>unclassified sequences</taxon>
        <taxon>metagenomes</taxon>
        <taxon>ecological metagenomes</taxon>
    </lineage>
</organism>
<dbReference type="EMBL" id="UINC01000111">
    <property type="protein sequence ID" value="SUZ49344.1"/>
    <property type="molecule type" value="Genomic_DNA"/>
</dbReference>
<proteinExistence type="predicted"/>
<sequence length="47" mass="4825">MVGALKPFAQLKVVELAGSILVGIAGVSLSKLSELENQGFVATEPLV</sequence>
<dbReference type="AlphaFoldDB" id="A0A381N5L2"/>
<reference evidence="1" key="1">
    <citation type="submission" date="2018-05" db="EMBL/GenBank/DDBJ databases">
        <authorList>
            <person name="Lanie J.A."/>
            <person name="Ng W.-L."/>
            <person name="Kazmierczak K.M."/>
            <person name="Andrzejewski T.M."/>
            <person name="Davidsen T.M."/>
            <person name="Wayne K.J."/>
            <person name="Tettelin H."/>
            <person name="Glass J.I."/>
            <person name="Rusch D."/>
            <person name="Podicherti R."/>
            <person name="Tsui H.-C.T."/>
            <person name="Winkler M.E."/>
        </authorList>
    </citation>
    <scope>NUCLEOTIDE SEQUENCE</scope>
</reference>
<name>A0A381N5L2_9ZZZZ</name>
<protein>
    <submittedName>
        <fullName evidence="1">Uncharacterized protein</fullName>
    </submittedName>
</protein>
<accession>A0A381N5L2</accession>
<gene>
    <name evidence="1" type="ORF">METZ01_LOCUS2198</name>
</gene>
<evidence type="ECO:0000313" key="1">
    <source>
        <dbReference type="EMBL" id="SUZ49344.1"/>
    </source>
</evidence>